<gene>
    <name evidence="10" type="ORF">CTAYLR_003059</name>
</gene>
<feature type="domain" description="RING-type" evidence="9">
    <location>
        <begin position="15"/>
        <end position="208"/>
    </location>
</feature>
<dbReference type="EC" id="2.3.2.31" evidence="2"/>
<keyword evidence="7" id="KW-0833">Ubl conjugation pathway</keyword>
<keyword evidence="5" id="KW-0677">Repeat</keyword>
<evidence type="ECO:0000256" key="7">
    <source>
        <dbReference type="ARBA" id="ARBA00022786"/>
    </source>
</evidence>
<evidence type="ECO:0000256" key="1">
    <source>
        <dbReference type="ARBA" id="ARBA00001798"/>
    </source>
</evidence>
<dbReference type="Proteomes" id="UP001230188">
    <property type="component" value="Unassembled WGS sequence"/>
</dbReference>
<evidence type="ECO:0000259" key="9">
    <source>
        <dbReference type="PROSITE" id="PS51873"/>
    </source>
</evidence>
<evidence type="ECO:0000313" key="11">
    <source>
        <dbReference type="Proteomes" id="UP001230188"/>
    </source>
</evidence>
<evidence type="ECO:0000313" key="10">
    <source>
        <dbReference type="EMBL" id="KAJ8598657.1"/>
    </source>
</evidence>
<dbReference type="AlphaFoldDB" id="A0AAD7U7D9"/>
<dbReference type="SUPFAM" id="SSF57850">
    <property type="entry name" value="RING/U-box"/>
    <property type="match status" value="2"/>
</dbReference>
<organism evidence="10 11">
    <name type="scientific">Chrysophaeum taylorii</name>
    <dbReference type="NCBI Taxonomy" id="2483200"/>
    <lineage>
        <taxon>Eukaryota</taxon>
        <taxon>Sar</taxon>
        <taxon>Stramenopiles</taxon>
        <taxon>Ochrophyta</taxon>
        <taxon>Pelagophyceae</taxon>
        <taxon>Pelagomonadales</taxon>
        <taxon>Pelagomonadaceae</taxon>
        <taxon>Chrysophaeum</taxon>
    </lineage>
</organism>
<keyword evidence="3" id="KW-0808">Transferase</keyword>
<evidence type="ECO:0000256" key="8">
    <source>
        <dbReference type="ARBA" id="ARBA00022833"/>
    </source>
</evidence>
<comment type="caution">
    <text evidence="10">The sequence shown here is derived from an EMBL/GenBank/DDBJ whole genome shotgun (WGS) entry which is preliminary data.</text>
</comment>
<keyword evidence="4" id="KW-0479">Metal-binding</keyword>
<sequence>MNYYKTHVGSDEVREEMVCQCCLGTSETPQIMFSIDEACGHQMCVTCTLDYVREGLGNRTQRFLPGGLKCFVASCGSILTFDRVRALVLVSRCLEAPLGTEEVAKFHRYSVEATLPVSRRCFCPTCNRVAEVADDDPALVRCPYCSESFCRKCLVPWHVGATCDEYQARRGNVGDNSAALVKATTRPCPICSTPTTHWHGHGCRTPAL</sequence>
<evidence type="ECO:0000256" key="4">
    <source>
        <dbReference type="ARBA" id="ARBA00022723"/>
    </source>
</evidence>
<dbReference type="GO" id="GO:0016567">
    <property type="term" value="P:protein ubiquitination"/>
    <property type="evidence" value="ECO:0007669"/>
    <property type="project" value="InterPro"/>
</dbReference>
<dbReference type="GO" id="GO:0008270">
    <property type="term" value="F:zinc ion binding"/>
    <property type="evidence" value="ECO:0007669"/>
    <property type="project" value="UniProtKB-KW"/>
</dbReference>
<dbReference type="InterPro" id="IPR002867">
    <property type="entry name" value="IBR_dom"/>
</dbReference>
<evidence type="ECO:0000256" key="2">
    <source>
        <dbReference type="ARBA" id="ARBA00012251"/>
    </source>
</evidence>
<accession>A0AAD7U7D9</accession>
<protein>
    <recommendedName>
        <fullName evidence="2">RBR-type E3 ubiquitin transferase</fullName>
        <ecNumber evidence="2">2.3.2.31</ecNumber>
    </recommendedName>
</protein>
<name>A0AAD7U7D9_9STRA</name>
<evidence type="ECO:0000256" key="5">
    <source>
        <dbReference type="ARBA" id="ARBA00022737"/>
    </source>
</evidence>
<dbReference type="EMBL" id="JAQMWT010000667">
    <property type="protein sequence ID" value="KAJ8598657.1"/>
    <property type="molecule type" value="Genomic_DNA"/>
</dbReference>
<keyword evidence="8" id="KW-0862">Zinc</keyword>
<dbReference type="Gene3D" id="3.30.40.10">
    <property type="entry name" value="Zinc/RING finger domain, C3HC4 (zinc finger)"/>
    <property type="match status" value="1"/>
</dbReference>
<dbReference type="Pfam" id="PF01485">
    <property type="entry name" value="IBR"/>
    <property type="match status" value="1"/>
</dbReference>
<dbReference type="PANTHER" id="PTHR11685">
    <property type="entry name" value="RBR FAMILY RING FINGER AND IBR DOMAIN-CONTAINING"/>
    <property type="match status" value="1"/>
</dbReference>
<dbReference type="GO" id="GO:0061630">
    <property type="term" value="F:ubiquitin protein ligase activity"/>
    <property type="evidence" value="ECO:0007669"/>
    <property type="project" value="UniProtKB-EC"/>
</dbReference>
<dbReference type="InterPro" id="IPR044066">
    <property type="entry name" value="TRIAD_supradom"/>
</dbReference>
<keyword evidence="6" id="KW-0863">Zinc-finger</keyword>
<dbReference type="InterPro" id="IPR013083">
    <property type="entry name" value="Znf_RING/FYVE/PHD"/>
</dbReference>
<evidence type="ECO:0000256" key="3">
    <source>
        <dbReference type="ARBA" id="ARBA00022679"/>
    </source>
</evidence>
<dbReference type="SMART" id="SM00647">
    <property type="entry name" value="IBR"/>
    <property type="match status" value="1"/>
</dbReference>
<evidence type="ECO:0000256" key="6">
    <source>
        <dbReference type="ARBA" id="ARBA00022771"/>
    </source>
</evidence>
<comment type="catalytic activity">
    <reaction evidence="1">
        <text>[E2 ubiquitin-conjugating enzyme]-S-ubiquitinyl-L-cysteine + [acceptor protein]-L-lysine = [E2 ubiquitin-conjugating enzyme]-L-cysteine + [acceptor protein]-N(6)-ubiquitinyl-L-lysine.</text>
        <dbReference type="EC" id="2.3.2.31"/>
    </reaction>
</comment>
<proteinExistence type="predicted"/>
<reference evidence="10" key="1">
    <citation type="submission" date="2023-01" db="EMBL/GenBank/DDBJ databases">
        <title>Metagenome sequencing of chrysophaentin producing Chrysophaeum taylorii.</title>
        <authorList>
            <person name="Davison J."/>
            <person name="Bewley C."/>
        </authorList>
    </citation>
    <scope>NUCLEOTIDE SEQUENCE</scope>
    <source>
        <strain evidence="10">NIES-1699</strain>
    </source>
</reference>
<dbReference type="InterPro" id="IPR031127">
    <property type="entry name" value="E3_UB_ligase_RBR"/>
</dbReference>
<keyword evidence="11" id="KW-1185">Reference proteome</keyword>
<dbReference type="PROSITE" id="PS51873">
    <property type="entry name" value="TRIAD"/>
    <property type="match status" value="1"/>
</dbReference>